<evidence type="ECO:0000259" key="1">
    <source>
        <dbReference type="PROSITE" id="PS51186"/>
    </source>
</evidence>
<proteinExistence type="predicted"/>
<dbReference type="PROSITE" id="PS51186">
    <property type="entry name" value="GNAT"/>
    <property type="match status" value="1"/>
</dbReference>
<evidence type="ECO:0000313" key="2">
    <source>
        <dbReference type="EMBL" id="TRW91959.1"/>
    </source>
</evidence>
<dbReference type="Gene3D" id="3.40.630.30">
    <property type="match status" value="1"/>
</dbReference>
<evidence type="ECO:0000313" key="3">
    <source>
        <dbReference type="Proteomes" id="UP000733744"/>
    </source>
</evidence>
<sequence>MGKTDSTQRFAPPDGFAERGYALRPEREENRPFLENLYISVRWPELELTGWTEEAKLGFLRQQYFCQDKHYAEAYFDGEFLILEQRGEPVGRLYLHRSQREIRIVDISLMPKVRNQGLGTLLLQGVFAEAIGAGQIVSIHVEKFNPAQNLYRRLGFTEVSENGPYWLMEWTPSGVGFARCPAEEHAESG</sequence>
<organism evidence="2 3">
    <name type="scientific">Candidatus Methylobacter oryzae</name>
    <dbReference type="NCBI Taxonomy" id="2497749"/>
    <lineage>
        <taxon>Bacteria</taxon>
        <taxon>Pseudomonadati</taxon>
        <taxon>Pseudomonadota</taxon>
        <taxon>Gammaproteobacteria</taxon>
        <taxon>Methylococcales</taxon>
        <taxon>Methylococcaceae</taxon>
        <taxon>Methylobacter</taxon>
    </lineage>
</organism>
<dbReference type="CDD" id="cd04301">
    <property type="entry name" value="NAT_SF"/>
    <property type="match status" value="1"/>
</dbReference>
<dbReference type="InterPro" id="IPR000182">
    <property type="entry name" value="GNAT_dom"/>
</dbReference>
<dbReference type="Proteomes" id="UP000733744">
    <property type="component" value="Unassembled WGS sequence"/>
</dbReference>
<dbReference type="RefSeq" id="WP_127028137.1">
    <property type="nucleotide sequence ID" value="NZ_RYFG02000110.1"/>
</dbReference>
<protein>
    <submittedName>
        <fullName evidence="2">GNAT family N-acetyltransferase</fullName>
    </submittedName>
</protein>
<accession>A0ABY3C835</accession>
<feature type="domain" description="N-acetyltransferase" evidence="1">
    <location>
        <begin position="21"/>
        <end position="173"/>
    </location>
</feature>
<keyword evidence="3" id="KW-1185">Reference proteome</keyword>
<dbReference type="SUPFAM" id="SSF55729">
    <property type="entry name" value="Acyl-CoA N-acyltransferases (Nat)"/>
    <property type="match status" value="1"/>
</dbReference>
<name>A0ABY3C835_9GAMM</name>
<reference evidence="2 3" key="1">
    <citation type="journal article" date="2019" name="Antonie Van Leeuwenhoek">
        <title>Description of 'Ca. Methylobacter oryzae' KRF1, a novel species from the environmentally important Methylobacter clade 2.</title>
        <authorList>
            <person name="Khatri K."/>
            <person name="Mohite J.A."/>
            <person name="Pandit P.S."/>
            <person name="Bahulikar R."/>
            <person name="Rahalkar M.C."/>
        </authorList>
    </citation>
    <scope>NUCLEOTIDE SEQUENCE [LARGE SCALE GENOMIC DNA]</scope>
    <source>
        <strain evidence="2 3">KRF1</strain>
    </source>
</reference>
<gene>
    <name evidence="2" type="ORF">EKO24_015845</name>
</gene>
<dbReference type="InterPro" id="IPR016181">
    <property type="entry name" value="Acyl_CoA_acyltransferase"/>
</dbReference>
<comment type="caution">
    <text evidence="2">The sequence shown here is derived from an EMBL/GenBank/DDBJ whole genome shotgun (WGS) entry which is preliminary data.</text>
</comment>
<dbReference type="EMBL" id="RYFG02000110">
    <property type="protein sequence ID" value="TRW91959.1"/>
    <property type="molecule type" value="Genomic_DNA"/>
</dbReference>
<dbReference type="Pfam" id="PF00583">
    <property type="entry name" value="Acetyltransf_1"/>
    <property type="match status" value="1"/>
</dbReference>